<dbReference type="GO" id="GO:0042956">
    <property type="term" value="P:maltodextrin transmembrane transport"/>
    <property type="evidence" value="ECO:0007669"/>
    <property type="project" value="TreeGrafter"/>
</dbReference>
<evidence type="ECO:0000256" key="3">
    <source>
        <dbReference type="ARBA" id="ARBA00022729"/>
    </source>
</evidence>
<evidence type="ECO:0000256" key="1">
    <source>
        <dbReference type="ARBA" id="ARBA00008520"/>
    </source>
</evidence>
<evidence type="ECO:0000256" key="2">
    <source>
        <dbReference type="ARBA" id="ARBA00022448"/>
    </source>
</evidence>
<dbReference type="PANTHER" id="PTHR30061">
    <property type="entry name" value="MALTOSE-BINDING PERIPLASMIC PROTEIN"/>
    <property type="match status" value="1"/>
</dbReference>
<sequence>MFGGLIILVLFTLLILSGAIPGLKKKEVLRANLEMWGFKSEALMKDFISRKQDPAIAGIIVKYREIQEEQYESILINALAEGTGPDIFMLKDSQIFKHKNKLEPLKKTDGTESVSAMSAENFKNTFVDATHTGLLENNGEILGLPLFLDTLALFYNKDTFNSANIPNPPQTWDEFLIAAETMSKISPIGDIIESGAALGETLNIEHFIDIISVLIFQSGGEIIDQEKPESVIYKGITEKQKDGTVRTVIPAEKALSFYTSFANPQKENYSWNKGKQNSLNAFVAGDTAMYIGFAKDIPVIKAKNPHLNFGIAPFPQLKGAKTKINYGRFDFLAVSRLSQNKDTAQAYILYITSKEPNADYLLKSGLPPARRDLITTDSKTPAELRVFYGQSLSAKSWLIPDENQIYLIFKDIVESLSSKIFSPSTILTRANDRLNQLLKK</sequence>
<dbReference type="Pfam" id="PF01547">
    <property type="entry name" value="SBP_bac_1"/>
    <property type="match status" value="1"/>
</dbReference>
<proteinExistence type="inferred from homology"/>
<gene>
    <name evidence="4" type="ORF">A3G49_04595</name>
</gene>
<dbReference type="Proteomes" id="UP000177171">
    <property type="component" value="Unassembled WGS sequence"/>
</dbReference>
<dbReference type="PANTHER" id="PTHR30061:SF50">
    <property type="entry name" value="MALTOSE_MALTODEXTRIN-BINDING PERIPLASMIC PROTEIN"/>
    <property type="match status" value="1"/>
</dbReference>
<dbReference type="SUPFAM" id="SSF53850">
    <property type="entry name" value="Periplasmic binding protein-like II"/>
    <property type="match status" value="1"/>
</dbReference>
<dbReference type="GO" id="GO:0055052">
    <property type="term" value="C:ATP-binding cassette (ABC) transporter complex, substrate-binding subunit-containing"/>
    <property type="evidence" value="ECO:0007669"/>
    <property type="project" value="TreeGrafter"/>
</dbReference>
<evidence type="ECO:0000313" key="4">
    <source>
        <dbReference type="EMBL" id="OHA13856.1"/>
    </source>
</evidence>
<protein>
    <recommendedName>
        <fullName evidence="6">Sugar ABC transporter substrate-binding protein</fullName>
    </recommendedName>
</protein>
<evidence type="ECO:0000313" key="5">
    <source>
        <dbReference type="Proteomes" id="UP000177171"/>
    </source>
</evidence>
<accession>A0A1G2LQH0</accession>
<dbReference type="AlphaFoldDB" id="A0A1G2LQH0"/>
<keyword evidence="2" id="KW-0813">Transport</keyword>
<dbReference type="InterPro" id="IPR006059">
    <property type="entry name" value="SBP"/>
</dbReference>
<dbReference type="Gene3D" id="3.40.190.10">
    <property type="entry name" value="Periplasmic binding protein-like II"/>
    <property type="match status" value="1"/>
</dbReference>
<reference evidence="4 5" key="1">
    <citation type="journal article" date="2016" name="Nat. Commun.">
        <title>Thousands of microbial genomes shed light on interconnected biogeochemical processes in an aquifer system.</title>
        <authorList>
            <person name="Anantharaman K."/>
            <person name="Brown C.T."/>
            <person name="Hug L.A."/>
            <person name="Sharon I."/>
            <person name="Castelle C.J."/>
            <person name="Probst A.J."/>
            <person name="Thomas B.C."/>
            <person name="Singh A."/>
            <person name="Wilkins M.J."/>
            <person name="Karaoz U."/>
            <person name="Brodie E.L."/>
            <person name="Williams K.H."/>
            <person name="Hubbard S.S."/>
            <person name="Banfield J.F."/>
        </authorList>
    </citation>
    <scope>NUCLEOTIDE SEQUENCE [LARGE SCALE GENOMIC DNA]</scope>
</reference>
<comment type="caution">
    <text evidence="4">The sequence shown here is derived from an EMBL/GenBank/DDBJ whole genome shotgun (WGS) entry which is preliminary data.</text>
</comment>
<evidence type="ECO:0008006" key="6">
    <source>
        <dbReference type="Google" id="ProtNLM"/>
    </source>
</evidence>
<dbReference type="GO" id="GO:1901982">
    <property type="term" value="F:maltose binding"/>
    <property type="evidence" value="ECO:0007669"/>
    <property type="project" value="TreeGrafter"/>
</dbReference>
<comment type="similarity">
    <text evidence="1">Belongs to the bacterial solute-binding protein 1 family.</text>
</comment>
<name>A0A1G2LQH0_9BACT</name>
<organism evidence="4 5">
    <name type="scientific">Candidatus Sungbacteria bacterium RIFCSPLOWO2_12_FULL_41_11</name>
    <dbReference type="NCBI Taxonomy" id="1802286"/>
    <lineage>
        <taxon>Bacteria</taxon>
        <taxon>Candidatus Sungiibacteriota</taxon>
    </lineage>
</organism>
<keyword evidence="3" id="KW-0732">Signal</keyword>
<dbReference type="GO" id="GO:0015768">
    <property type="term" value="P:maltose transport"/>
    <property type="evidence" value="ECO:0007669"/>
    <property type="project" value="TreeGrafter"/>
</dbReference>
<dbReference type="EMBL" id="MHQY01000016">
    <property type="protein sequence ID" value="OHA13856.1"/>
    <property type="molecule type" value="Genomic_DNA"/>
</dbReference>